<dbReference type="Gene3D" id="3.40.960.10">
    <property type="entry name" value="VSR Endonuclease"/>
    <property type="match status" value="1"/>
</dbReference>
<organism evidence="3 4">
    <name type="scientific">Microcella frigidaquae</name>
    <dbReference type="NCBI Taxonomy" id="424758"/>
    <lineage>
        <taxon>Bacteria</taxon>
        <taxon>Bacillati</taxon>
        <taxon>Actinomycetota</taxon>
        <taxon>Actinomycetes</taxon>
        <taxon>Micrococcales</taxon>
        <taxon>Microbacteriaceae</taxon>
        <taxon>Microcella</taxon>
    </lineage>
</organism>
<keyword evidence="4" id="KW-1185">Reference proteome</keyword>
<dbReference type="InterPro" id="IPR011335">
    <property type="entry name" value="Restrct_endonuc-II-like"/>
</dbReference>
<feature type="domain" description="AbiEi antitoxin N-terminal" evidence="1">
    <location>
        <begin position="14"/>
        <end position="48"/>
    </location>
</feature>
<dbReference type="Proteomes" id="UP000552883">
    <property type="component" value="Unassembled WGS sequence"/>
</dbReference>
<comment type="caution">
    <text evidence="3">The sequence shown here is derived from an EMBL/GenBank/DDBJ whole genome shotgun (WGS) entry which is preliminary data.</text>
</comment>
<evidence type="ECO:0000259" key="1">
    <source>
        <dbReference type="Pfam" id="PF13338"/>
    </source>
</evidence>
<dbReference type="InterPro" id="IPR049468">
    <property type="entry name" value="Restrct_endonuc-II-like_dom"/>
</dbReference>
<accession>A0A840XBP4</accession>
<dbReference type="RefSeq" id="WP_165878999.1">
    <property type="nucleotide sequence ID" value="NZ_BAAANZ010000002.1"/>
</dbReference>
<sequence length="300" mass="32846">MDALTAFSVRSTLCLTRAELLALGVSPRSIAASVHAGLVIRARRGVYAPSSAPTLVVRALRVGGLAACTTAAESFGLWVPEHRLTEVWLPRQASRLRSAHSRRVPLALADRTQLRTHWHPLVDQRAANSWRVGALDAVAQCVRCLPRELAIAVLDSAMRVGVIGPHELPALEAVLPNDRRPWVLLADGRAGSGTESLVRLALHDAGFRVTPQVRIPGVGLVDLLVGTRVVVEVDSDRWHSTPEQLAEDARRDLELHRLGFVVVRVRYQQAMNGRDAVVAAVERAVRTSRSVRAARRHRRS</sequence>
<dbReference type="InterPro" id="IPR025159">
    <property type="entry name" value="AbiEi_N"/>
</dbReference>
<evidence type="ECO:0000259" key="2">
    <source>
        <dbReference type="Pfam" id="PF18741"/>
    </source>
</evidence>
<protein>
    <submittedName>
        <fullName evidence="3">Very-short-patch-repair endonuclease</fullName>
    </submittedName>
</protein>
<reference evidence="3 4" key="1">
    <citation type="submission" date="2020-08" db="EMBL/GenBank/DDBJ databases">
        <title>Sequencing the genomes of 1000 actinobacteria strains.</title>
        <authorList>
            <person name="Klenk H.-P."/>
        </authorList>
    </citation>
    <scope>NUCLEOTIDE SEQUENCE [LARGE SCALE GENOMIC DNA]</scope>
    <source>
        <strain evidence="3 4">DSM 23889</strain>
    </source>
</reference>
<evidence type="ECO:0000313" key="4">
    <source>
        <dbReference type="Proteomes" id="UP000552883"/>
    </source>
</evidence>
<name>A0A840XBP4_9MICO</name>
<dbReference type="Pfam" id="PF13338">
    <property type="entry name" value="AbiEi_4"/>
    <property type="match status" value="1"/>
</dbReference>
<keyword evidence="3" id="KW-0255">Endonuclease</keyword>
<dbReference type="Pfam" id="PF18741">
    <property type="entry name" value="MTES_1575"/>
    <property type="match status" value="1"/>
</dbReference>
<proteinExistence type="predicted"/>
<dbReference type="GO" id="GO:0004519">
    <property type="term" value="F:endonuclease activity"/>
    <property type="evidence" value="ECO:0007669"/>
    <property type="project" value="UniProtKB-KW"/>
</dbReference>
<keyword evidence="3" id="KW-0540">Nuclease</keyword>
<keyword evidence="3" id="KW-0378">Hydrolase</keyword>
<gene>
    <name evidence="3" type="ORF">BJ959_001961</name>
</gene>
<feature type="domain" description="Restriction endonuclease type II-like" evidence="2">
    <location>
        <begin position="196"/>
        <end position="283"/>
    </location>
</feature>
<dbReference type="AlphaFoldDB" id="A0A840XBP4"/>
<dbReference type="EMBL" id="JACHBS010000001">
    <property type="protein sequence ID" value="MBB5618465.1"/>
    <property type="molecule type" value="Genomic_DNA"/>
</dbReference>
<evidence type="ECO:0000313" key="3">
    <source>
        <dbReference type="EMBL" id="MBB5618465.1"/>
    </source>
</evidence>
<dbReference type="SUPFAM" id="SSF52980">
    <property type="entry name" value="Restriction endonuclease-like"/>
    <property type="match status" value="1"/>
</dbReference>